<accession>A0A023HHL7</accession>
<evidence type="ECO:0000313" key="4">
    <source>
        <dbReference type="EMBL" id="ARU77482.1"/>
    </source>
</evidence>
<evidence type="ECO:0000256" key="2">
    <source>
        <dbReference type="SAM" id="Phobius"/>
    </source>
</evidence>
<gene>
    <name evidence="4" type="ORF">BW920_0002</name>
</gene>
<proteinExistence type="inferred from homology"/>
<protein>
    <recommendedName>
        <fullName evidence="5">Ycf20</fullName>
    </recommendedName>
</protein>
<keyword evidence="3" id="KW-0934">Plastid</keyword>
<keyword evidence="2" id="KW-0812">Transmembrane</keyword>
<dbReference type="InterPro" id="IPR007572">
    <property type="entry name" value="Uncharacterised_Ycf20"/>
</dbReference>
<sequence>MKNLQKKTFNIQNYNFKISIFFLLLCSFIFGNLIGIYSKKISYNFFSLFFFNIILELLNFFNYSFFDVLSKQTHKNSIIKKMKIIINIFKRGFLLGIFLEAFKLGS</sequence>
<comment type="similarity">
    <text evidence="1">Belongs to the ycf20 family.</text>
</comment>
<feature type="transmembrane region" description="Helical" evidence="2">
    <location>
        <begin position="84"/>
        <end position="102"/>
    </location>
</feature>
<reference evidence="4" key="2">
    <citation type="submission" date="2017-02" db="EMBL/GenBank/DDBJ databases">
        <title>Whole genome sequencing of photosynthetic microalga Auxenochlorella protothecoides UTEX 2341.</title>
        <authorList>
            <person name="Patelou M."/>
            <person name="Skliros D."/>
            <person name="Kalliampakou K.I."/>
            <person name="Ioannidis N.E."/>
            <person name="Papazi A."/>
            <person name="Katharios P."/>
            <person name="Kotzabasis K."/>
            <person name="Flemetakis E."/>
        </authorList>
    </citation>
    <scope>NUCLEOTIDE SEQUENCE</scope>
    <source>
        <strain evidence="4">UTEX 2341</strain>
    </source>
</reference>
<dbReference type="KEGG" id="apro:CP73_p077"/>
<keyword evidence="2" id="KW-1133">Transmembrane helix</keyword>
<dbReference type="AlphaFoldDB" id="A0A023HHL7"/>
<dbReference type="RefSeq" id="YP_009019313.1">
    <property type="nucleotide sequence ID" value="NC_023775.1"/>
</dbReference>
<keyword evidence="2" id="KW-0472">Membrane</keyword>
<name>A0A023HHL7_AUXPR</name>
<dbReference type="EMBL" id="KY613608">
    <property type="protein sequence ID" value="ARU77482.1"/>
    <property type="molecule type" value="Genomic_DNA"/>
</dbReference>
<organism evidence="3">
    <name type="scientific">Auxenochlorella protothecoides</name>
    <name type="common">Green microalga</name>
    <name type="synonym">Chlorella protothecoides</name>
    <dbReference type="NCBI Taxonomy" id="3075"/>
    <lineage>
        <taxon>Eukaryota</taxon>
        <taxon>Viridiplantae</taxon>
        <taxon>Chlorophyta</taxon>
        <taxon>core chlorophytes</taxon>
        <taxon>Trebouxiophyceae</taxon>
        <taxon>Chlorellales</taxon>
        <taxon>Chlorellaceae</taxon>
        <taxon>Auxenochlorella</taxon>
    </lineage>
</organism>
<feature type="transmembrane region" description="Helical" evidence="2">
    <location>
        <begin position="43"/>
        <end position="63"/>
    </location>
</feature>
<evidence type="ECO:0008006" key="5">
    <source>
        <dbReference type="Google" id="ProtNLM"/>
    </source>
</evidence>
<dbReference type="Pfam" id="PF04483">
    <property type="entry name" value="DUF565"/>
    <property type="match status" value="1"/>
</dbReference>
<dbReference type="EMBL" id="KC631634">
    <property type="protein sequence ID" value="AGL10849.1"/>
    <property type="molecule type" value="Genomic_DNA"/>
</dbReference>
<keyword evidence="3" id="KW-0150">Chloroplast</keyword>
<reference evidence="3" key="1">
    <citation type="submission" date="2013-02" db="EMBL/GenBank/DDBJ databases">
        <title>Chloroplast Sequencing of Green Alga Chlorella protothecoides and Comparative Analyses with C. variabilis and C. vulgaris.</title>
        <authorList>
            <person name="Park S.-H."/>
            <person name="Starkenburg S."/>
            <person name="Kyndt J."/>
            <person name="Angelova A."/>
            <person name="Chertkov O."/>
            <person name="Shen X."/>
            <person name="Brown J.K."/>
        </authorList>
    </citation>
    <scope>NUCLEOTIDE SEQUENCE</scope>
</reference>
<evidence type="ECO:0000256" key="1">
    <source>
        <dbReference type="ARBA" id="ARBA00009846"/>
    </source>
</evidence>
<feature type="transmembrane region" description="Helical" evidence="2">
    <location>
        <begin position="20"/>
        <end position="37"/>
    </location>
</feature>
<evidence type="ECO:0000313" key="3">
    <source>
        <dbReference type="EMBL" id="AGL10849.1"/>
    </source>
</evidence>
<geneLocation type="chloroplast" evidence="3"/>